<feature type="region of interest" description="Disordered" evidence="1">
    <location>
        <begin position="45"/>
        <end position="85"/>
    </location>
</feature>
<dbReference type="PANTHER" id="PTHR46590:SF1">
    <property type="entry name" value="PHOSPHATIDYLINOSITOL TRANSFER PROTEIN CSR1"/>
    <property type="match status" value="1"/>
</dbReference>
<dbReference type="Gene3D" id="3.40.525.10">
    <property type="entry name" value="CRAL-TRIO lipid binding domain"/>
    <property type="match status" value="1"/>
</dbReference>
<organism evidence="3 4">
    <name type="scientific">Tilletiopsis washingtonensis</name>
    <dbReference type="NCBI Taxonomy" id="58919"/>
    <lineage>
        <taxon>Eukaryota</taxon>
        <taxon>Fungi</taxon>
        <taxon>Dikarya</taxon>
        <taxon>Basidiomycota</taxon>
        <taxon>Ustilaginomycotina</taxon>
        <taxon>Exobasidiomycetes</taxon>
        <taxon>Entylomatales</taxon>
        <taxon>Entylomatales incertae sedis</taxon>
        <taxon>Tilletiopsis</taxon>
    </lineage>
</organism>
<dbReference type="Pfam" id="PF03765">
    <property type="entry name" value="CRAL_TRIO_N"/>
    <property type="match status" value="1"/>
</dbReference>
<dbReference type="InterPro" id="IPR052432">
    <property type="entry name" value="PITP/CRAL-TRIO"/>
</dbReference>
<dbReference type="AlphaFoldDB" id="A0A316Z8J6"/>
<dbReference type="InterPro" id="IPR036865">
    <property type="entry name" value="CRAL-TRIO_dom_sf"/>
</dbReference>
<evidence type="ECO:0000256" key="1">
    <source>
        <dbReference type="SAM" id="MobiDB-lite"/>
    </source>
</evidence>
<feature type="compositionally biased region" description="Low complexity" evidence="1">
    <location>
        <begin position="565"/>
        <end position="586"/>
    </location>
</feature>
<reference evidence="3 4" key="1">
    <citation type="journal article" date="2018" name="Mol. Biol. Evol.">
        <title>Broad Genomic Sampling Reveals a Smut Pathogenic Ancestry of the Fungal Clade Ustilaginomycotina.</title>
        <authorList>
            <person name="Kijpornyongpan T."/>
            <person name="Mondo S.J."/>
            <person name="Barry K."/>
            <person name="Sandor L."/>
            <person name="Lee J."/>
            <person name="Lipzen A."/>
            <person name="Pangilinan J."/>
            <person name="LaButti K."/>
            <person name="Hainaut M."/>
            <person name="Henrissat B."/>
            <person name="Grigoriev I.V."/>
            <person name="Spatafora J.W."/>
            <person name="Aime M.C."/>
        </authorList>
    </citation>
    <scope>NUCLEOTIDE SEQUENCE [LARGE SCALE GENOMIC DNA]</scope>
    <source>
        <strain evidence="3 4">MCA 4186</strain>
    </source>
</reference>
<gene>
    <name evidence="3" type="ORF">FA09DRAFT_47595</name>
</gene>
<dbReference type="PANTHER" id="PTHR46590">
    <property type="entry name" value="PHOSPHATIDYLINOSITOL TRANSFER PROTEIN CSR1-RELATED"/>
    <property type="match status" value="1"/>
</dbReference>
<proteinExistence type="predicted"/>
<dbReference type="GeneID" id="37273227"/>
<evidence type="ECO:0000259" key="2">
    <source>
        <dbReference type="PROSITE" id="PS50191"/>
    </source>
</evidence>
<protein>
    <recommendedName>
        <fullName evidence="2">CRAL-TRIO domain-containing protein</fullName>
    </recommendedName>
</protein>
<dbReference type="Proteomes" id="UP000245946">
    <property type="component" value="Unassembled WGS sequence"/>
</dbReference>
<dbReference type="SMART" id="SM00516">
    <property type="entry name" value="SEC14"/>
    <property type="match status" value="1"/>
</dbReference>
<evidence type="ECO:0000313" key="4">
    <source>
        <dbReference type="Proteomes" id="UP000245946"/>
    </source>
</evidence>
<dbReference type="CDD" id="cd00170">
    <property type="entry name" value="SEC14"/>
    <property type="match status" value="1"/>
</dbReference>
<accession>A0A316Z8J6</accession>
<dbReference type="SUPFAM" id="SSF52087">
    <property type="entry name" value="CRAL/TRIO domain"/>
    <property type="match status" value="1"/>
</dbReference>
<evidence type="ECO:0000313" key="3">
    <source>
        <dbReference type="EMBL" id="PWN97262.1"/>
    </source>
</evidence>
<dbReference type="SUPFAM" id="SSF46938">
    <property type="entry name" value="CRAL/TRIO N-terminal domain"/>
    <property type="match status" value="1"/>
</dbReference>
<dbReference type="EMBL" id="KZ819295">
    <property type="protein sequence ID" value="PWN97262.1"/>
    <property type="molecule type" value="Genomic_DNA"/>
</dbReference>
<dbReference type="SMART" id="SM01100">
    <property type="entry name" value="CRAL_TRIO_N"/>
    <property type="match status" value="1"/>
</dbReference>
<dbReference type="PROSITE" id="PS50191">
    <property type="entry name" value="CRAL_TRIO"/>
    <property type="match status" value="1"/>
</dbReference>
<dbReference type="OrthoDB" id="43460at2759"/>
<dbReference type="InterPro" id="IPR011074">
    <property type="entry name" value="CRAL/TRIO_N_dom"/>
</dbReference>
<feature type="domain" description="CRAL-TRIO" evidence="2">
    <location>
        <begin position="170"/>
        <end position="329"/>
    </location>
</feature>
<dbReference type="InterPro" id="IPR036273">
    <property type="entry name" value="CRAL/TRIO_N_dom_sf"/>
</dbReference>
<feature type="region of interest" description="Disordered" evidence="1">
    <location>
        <begin position="526"/>
        <end position="609"/>
    </location>
</feature>
<feature type="compositionally biased region" description="Basic and acidic residues" evidence="1">
    <location>
        <begin position="52"/>
        <end position="85"/>
    </location>
</feature>
<dbReference type="Pfam" id="PF00650">
    <property type="entry name" value="CRAL_TRIO"/>
    <property type="match status" value="1"/>
</dbReference>
<keyword evidence="4" id="KW-1185">Reference proteome</keyword>
<name>A0A316Z8J6_9BASI</name>
<sequence length="609" mass="66820">MGKEYEIPNEPVPALPGYVGNLTDEQEQKLREIWQGYFDTCEKATGSKKGAQKQDLEALKNQKAEDDKAKADPKNSGIAKDDKAKDAAKEAEEAAALKALMDEYGGEALRDAYWKFVKGDSPDTAMLRFLRARKWDVSRALAMLCTCMKWRLDNDVEALQERGDAGNEQIPHFLEQQRSGKTYALGTAINEQPICYIHVRKHLTFGQPSSSMEKYVIYAMESFRLLMQPPNDKVVLMFDLTGFGLKNMDWNCILYIVKCLEAFYPESLGTLYIHNAPWIFKGIWMVLGPLLDPVVRSKVVFSSKATDIEGHIPPSRLIADLGGNVTTGFEFTEPQDGENDLLKNEGERKKRFDHFMELADEFEEVTRKWSKGGSAEDEEKRNLLVLKLRVAQFELEPYTRGTTVAHRQHIIDGQGIVKWRYEQKDGDTQIHVVGRRACAATLRREIAEVENGSSLKEAQEKSEKALEAKDWATLYGDEKTAQLVEGGKYGEVVAGTLDASDAAGAAAGAATGAAAGGAAAAATSNDDAAPAAAEPVTEEFKDAPEASAAHAESVPAVQPTKEQEAQAAVEPEPAPKPAATKAEAPADTPTKEKSGLGRRFSKLMSKVAA</sequence>
<dbReference type="InterPro" id="IPR001251">
    <property type="entry name" value="CRAL-TRIO_dom"/>
</dbReference>
<dbReference type="RefSeq" id="XP_025597541.1">
    <property type="nucleotide sequence ID" value="XM_025745683.1"/>
</dbReference>